<dbReference type="Pfam" id="PF00931">
    <property type="entry name" value="NB-ARC"/>
    <property type="match status" value="1"/>
</dbReference>
<dbReference type="EMBL" id="MU092045">
    <property type="protein sequence ID" value="KAF7846716.1"/>
    <property type="molecule type" value="Genomic_DNA"/>
</dbReference>
<keyword evidence="4" id="KW-0067">ATP-binding</keyword>
<organism evidence="8 9">
    <name type="scientific">Corymbia citriodora subsp. variegata</name>
    <dbReference type="NCBI Taxonomy" id="360336"/>
    <lineage>
        <taxon>Eukaryota</taxon>
        <taxon>Viridiplantae</taxon>
        <taxon>Streptophyta</taxon>
        <taxon>Embryophyta</taxon>
        <taxon>Tracheophyta</taxon>
        <taxon>Spermatophyta</taxon>
        <taxon>Magnoliopsida</taxon>
        <taxon>eudicotyledons</taxon>
        <taxon>Gunneridae</taxon>
        <taxon>Pentapetalae</taxon>
        <taxon>rosids</taxon>
        <taxon>malvids</taxon>
        <taxon>Myrtales</taxon>
        <taxon>Myrtaceae</taxon>
        <taxon>Myrtoideae</taxon>
        <taxon>Eucalypteae</taxon>
        <taxon>Corymbia</taxon>
    </lineage>
</organism>
<evidence type="ECO:0000313" key="9">
    <source>
        <dbReference type="Proteomes" id="UP000806378"/>
    </source>
</evidence>
<evidence type="ECO:0000259" key="6">
    <source>
        <dbReference type="Pfam" id="PF00931"/>
    </source>
</evidence>
<dbReference type="PANTHER" id="PTHR33463:SF215">
    <property type="entry name" value="NB-ARC DOMAIN DISEASE RESISTANCE PROTEIN"/>
    <property type="match status" value="1"/>
</dbReference>
<dbReference type="InterPro" id="IPR042197">
    <property type="entry name" value="Apaf_helical"/>
</dbReference>
<evidence type="ECO:0000259" key="7">
    <source>
        <dbReference type="Pfam" id="PF23247"/>
    </source>
</evidence>
<keyword evidence="9" id="KW-1185">Reference proteome</keyword>
<proteinExistence type="inferred from homology"/>
<dbReference type="PANTHER" id="PTHR33463">
    <property type="entry name" value="NB-ARC DOMAIN-CONTAINING PROTEIN-RELATED"/>
    <property type="match status" value="1"/>
</dbReference>
<feature type="coiled-coil region" evidence="5">
    <location>
        <begin position="35"/>
        <end position="94"/>
    </location>
</feature>
<dbReference type="Proteomes" id="UP000806378">
    <property type="component" value="Unassembled WGS sequence"/>
</dbReference>
<dbReference type="Gene3D" id="1.10.8.430">
    <property type="entry name" value="Helical domain of apoptotic protease-activating factors"/>
    <property type="match status" value="1"/>
</dbReference>
<keyword evidence="3" id="KW-0611">Plant defense</keyword>
<dbReference type="GO" id="GO:0043531">
    <property type="term" value="F:ADP binding"/>
    <property type="evidence" value="ECO:0007669"/>
    <property type="project" value="InterPro"/>
</dbReference>
<comment type="caution">
    <text evidence="8">The sequence shown here is derived from an EMBL/GenBank/DDBJ whole genome shotgun (WGS) entry which is preliminary data.</text>
</comment>
<dbReference type="Pfam" id="PF23247">
    <property type="entry name" value="LRR_RPS2"/>
    <property type="match status" value="1"/>
</dbReference>
<dbReference type="InterPro" id="IPR027417">
    <property type="entry name" value="P-loop_NTPase"/>
</dbReference>
<keyword evidence="2" id="KW-0547">Nucleotide-binding</keyword>
<comment type="similarity">
    <text evidence="1">Belongs to the disease resistance NB-LRR family.</text>
</comment>
<dbReference type="GO" id="GO:0005524">
    <property type="term" value="F:ATP binding"/>
    <property type="evidence" value="ECO:0007669"/>
    <property type="project" value="UniProtKB-KW"/>
</dbReference>
<sequence length="926" mass="105253">MVEACASDLVSKLGDYLIPLVGRQFGYVLRYKTYVEGLETEIKLLEAVRDRVQGSVNEATYDGKSIYPDVEVWLESVAKKVEEAQHLLERGKNAKSACFREWIPNPVVRHPIGRKVKEMTEVIQGLHKTSTDSTFQKVYRENTPIGIVTATTSAARSVDNNVLESRASIIEKVIKAIVDDKICVVGVYGPGGVGKSKLLADIERRAREEKLFDVVVMANASRNPDLKTIQGEIAYALGLNIRNEETPRGRANLLCKRLESDSNKKILIILDNLWEKLELNEIGIPCEYDNKVRRCKLLLTSRNREVLRTDMCSDQEFRLNELDNGEALRLFERTVGDRLNDLDIKPWVDGVIKNCRGLPLLIVAFAKRLKHGDLVAWRDASTHRDVSDVKSIVELNYNDLKDERIKKLFLVSALDSTGIPMRCMLAYCMGLGLYKKFSNTIAYVRDRLILDVQSLQDFSLLLDSDDMDTLRMHDIFADMAISITSAEWNALVGRKDYGFKEWSKDELRKCTAISITFVGIDELPEKLDCPNLRMLLLADSNPSLKIAGSFFESMEKLQVLDLTCLSFTSLPSTIELLENLNSLNLDFCNLEDVTVLGKLKALQFLSFHGSKIVRLPKEIGELTELKFLDLTRCIGLEVIEPGLLGSLVNLEELFMEDSFDQWEAEDRAPRSNASLAELKSMKKLNTMTISILCSTNLSIDLPFGELKKYIIQIGDVWHWSSEFKESNTLKLKLDSSNLLLKEWVQKCLQGTQDLHLDGLQDGDDSIHNLCVKGFQGLKHLYVQNSPSFHYVFHSKEYVQCITFTRLESLFLKNLNNLKKICHGCLALESFSKLKIVKVDSCGKIKHLFPLSMKRIISQLEDIEINRCHLMQQVVVDVEADEDGDEIYDDTKVKSCNLRRLTLQNLPKMTSFYKTMDNSVDFFDKQQ</sequence>
<evidence type="ECO:0000256" key="1">
    <source>
        <dbReference type="ARBA" id="ARBA00008894"/>
    </source>
</evidence>
<evidence type="ECO:0000256" key="2">
    <source>
        <dbReference type="ARBA" id="ARBA00022741"/>
    </source>
</evidence>
<evidence type="ECO:0000256" key="4">
    <source>
        <dbReference type="ARBA" id="ARBA00022840"/>
    </source>
</evidence>
<name>A0A8T0CKP0_CORYI</name>
<keyword evidence="5" id="KW-0175">Coiled coil</keyword>
<dbReference type="OrthoDB" id="1579323at2759"/>
<dbReference type="SUPFAM" id="SSF52540">
    <property type="entry name" value="P-loop containing nucleoside triphosphate hydrolases"/>
    <property type="match status" value="1"/>
</dbReference>
<dbReference type="Gene3D" id="3.80.10.10">
    <property type="entry name" value="Ribonuclease Inhibitor"/>
    <property type="match status" value="1"/>
</dbReference>
<dbReference type="GO" id="GO:0006952">
    <property type="term" value="P:defense response"/>
    <property type="evidence" value="ECO:0007669"/>
    <property type="project" value="UniProtKB-KW"/>
</dbReference>
<evidence type="ECO:0000256" key="5">
    <source>
        <dbReference type="SAM" id="Coils"/>
    </source>
</evidence>
<evidence type="ECO:0000256" key="3">
    <source>
        <dbReference type="ARBA" id="ARBA00022821"/>
    </source>
</evidence>
<feature type="domain" description="NB-ARC" evidence="6">
    <location>
        <begin position="169"/>
        <end position="337"/>
    </location>
</feature>
<evidence type="ECO:0000313" key="8">
    <source>
        <dbReference type="EMBL" id="KAF7846716.1"/>
    </source>
</evidence>
<protein>
    <recommendedName>
        <fullName evidence="10">AAA+ ATPase domain-containing protein</fullName>
    </recommendedName>
</protein>
<feature type="non-terminal residue" evidence="8">
    <location>
        <position position="926"/>
    </location>
</feature>
<dbReference type="PRINTS" id="PR00364">
    <property type="entry name" value="DISEASERSIST"/>
</dbReference>
<dbReference type="InterPro" id="IPR050905">
    <property type="entry name" value="Plant_NBS-LRR"/>
</dbReference>
<dbReference type="InterPro" id="IPR032675">
    <property type="entry name" value="LRR_dom_sf"/>
</dbReference>
<feature type="domain" description="Disease resistance protein At4g27190-like leucine-rich repeats" evidence="7">
    <location>
        <begin position="807"/>
        <end position="916"/>
    </location>
</feature>
<dbReference type="SUPFAM" id="SSF52058">
    <property type="entry name" value="L domain-like"/>
    <property type="match status" value="1"/>
</dbReference>
<dbReference type="InterPro" id="IPR057135">
    <property type="entry name" value="At4g27190-like_LRR"/>
</dbReference>
<gene>
    <name evidence="8" type="ORF">BT93_L3863</name>
</gene>
<accession>A0A8T0CKP0</accession>
<dbReference type="Gene3D" id="3.40.50.300">
    <property type="entry name" value="P-loop containing nucleotide triphosphate hydrolases"/>
    <property type="match status" value="1"/>
</dbReference>
<dbReference type="InterPro" id="IPR002182">
    <property type="entry name" value="NB-ARC"/>
</dbReference>
<dbReference type="AlphaFoldDB" id="A0A8T0CKP0"/>
<reference evidence="8" key="1">
    <citation type="submission" date="2020-05" db="EMBL/GenBank/DDBJ databases">
        <title>WGS assembly of Corymbia citriodora subspecies variegata.</title>
        <authorList>
            <person name="Barry K."/>
            <person name="Hundley H."/>
            <person name="Shu S."/>
            <person name="Jenkins J."/>
            <person name="Grimwood J."/>
            <person name="Baten A."/>
        </authorList>
    </citation>
    <scope>NUCLEOTIDE SEQUENCE</scope>
    <source>
        <strain evidence="8">CV2-018</strain>
    </source>
</reference>
<evidence type="ECO:0008006" key="10">
    <source>
        <dbReference type="Google" id="ProtNLM"/>
    </source>
</evidence>
<dbReference type="Gramene" id="rna-gnl|WGS:JABURB|Cocit.L3863.1">
    <property type="protein sequence ID" value="cds-KAF7846716.1"/>
    <property type="gene ID" value="gene-BT93_L3863"/>
</dbReference>